<keyword evidence="2" id="KW-1185">Reference proteome</keyword>
<dbReference type="Gene3D" id="3.30.230.10">
    <property type="match status" value="1"/>
</dbReference>
<dbReference type="GO" id="GO:0016301">
    <property type="term" value="F:kinase activity"/>
    <property type="evidence" value="ECO:0007669"/>
    <property type="project" value="UniProtKB-KW"/>
</dbReference>
<name>A0ABP3TW24_9FLAO</name>
<dbReference type="EMBL" id="BAAAGE010000001">
    <property type="protein sequence ID" value="GAA0716690.1"/>
    <property type="molecule type" value="Genomic_DNA"/>
</dbReference>
<gene>
    <name evidence="1" type="ORF">GCM10009430_12650</name>
</gene>
<dbReference type="InterPro" id="IPR014721">
    <property type="entry name" value="Ribsml_uS5_D2-typ_fold_subgr"/>
</dbReference>
<dbReference type="InterPro" id="IPR020568">
    <property type="entry name" value="Ribosomal_Su5_D2-typ_SF"/>
</dbReference>
<evidence type="ECO:0000313" key="2">
    <source>
        <dbReference type="Proteomes" id="UP001501758"/>
    </source>
</evidence>
<keyword evidence="1" id="KW-0808">Transferase</keyword>
<proteinExistence type="predicted"/>
<comment type="caution">
    <text evidence="1">The sequence shown here is derived from an EMBL/GenBank/DDBJ whole genome shotgun (WGS) entry which is preliminary data.</text>
</comment>
<organism evidence="1 2">
    <name type="scientific">Aquimarina litoralis</name>
    <dbReference type="NCBI Taxonomy" id="584605"/>
    <lineage>
        <taxon>Bacteria</taxon>
        <taxon>Pseudomonadati</taxon>
        <taxon>Bacteroidota</taxon>
        <taxon>Flavobacteriia</taxon>
        <taxon>Flavobacteriales</taxon>
        <taxon>Flavobacteriaceae</taxon>
        <taxon>Aquimarina</taxon>
    </lineage>
</organism>
<protein>
    <submittedName>
        <fullName evidence="1">GYDIA family GHMP kinase</fullName>
    </submittedName>
</protein>
<dbReference type="InterPro" id="IPR047765">
    <property type="entry name" value="GHMP_GYDIA-like"/>
</dbReference>
<dbReference type="SUPFAM" id="SSF54211">
    <property type="entry name" value="Ribosomal protein S5 domain 2-like"/>
    <property type="match status" value="1"/>
</dbReference>
<sequence length="349" mass="39507">MEPNSLIDQFLIYFLPNFIKALKKVHLFLTNLSYMSKNKFYSHGKLLLTSEYLVLDGIPALALPTKKGQWLEVTENKIEQITWKSIDNDNLKWFETTIPLPLQDSYSTESSSTSMIHDEEGLGISETLFKILKVAQELNPKFLSDPKGYGIETKLEFNRQWGLGSSSTLINNIAQWADVDAYTLLNKSFGGSGYDIASAKHNSPILYTRKEGKPLVKEIDFNPIFKDSLFFIYLNKKQDSKQSIKHYQSLPLKDFDKAATSITEITHKIVGCDSLEEFNVLVDLHEDIISKIIKTPAVKTNLFSDYSGSVKSLGGWGGDFVLATGSTNDMKYFENKGYQTIIPYTEMIL</sequence>
<dbReference type="NCBIfam" id="NF040656">
    <property type="entry name" value="GHMP_GYDIA"/>
    <property type="match status" value="1"/>
</dbReference>
<accession>A0ABP3TW24</accession>
<reference evidence="2" key="1">
    <citation type="journal article" date="2019" name="Int. J. Syst. Evol. Microbiol.">
        <title>The Global Catalogue of Microorganisms (GCM) 10K type strain sequencing project: providing services to taxonomists for standard genome sequencing and annotation.</title>
        <authorList>
            <consortium name="The Broad Institute Genomics Platform"/>
            <consortium name="The Broad Institute Genome Sequencing Center for Infectious Disease"/>
            <person name="Wu L."/>
            <person name="Ma J."/>
        </authorList>
    </citation>
    <scope>NUCLEOTIDE SEQUENCE [LARGE SCALE GENOMIC DNA]</scope>
    <source>
        <strain evidence="2">JCM 15974</strain>
    </source>
</reference>
<evidence type="ECO:0000313" key="1">
    <source>
        <dbReference type="EMBL" id="GAA0716690.1"/>
    </source>
</evidence>
<keyword evidence="1" id="KW-0418">Kinase</keyword>
<dbReference type="Proteomes" id="UP001501758">
    <property type="component" value="Unassembled WGS sequence"/>
</dbReference>